<evidence type="ECO:0000256" key="2">
    <source>
        <dbReference type="SAM" id="Phobius"/>
    </source>
</evidence>
<comment type="caution">
    <text evidence="3">The sequence shown here is derived from an EMBL/GenBank/DDBJ whole genome shotgun (WGS) entry which is preliminary data.</text>
</comment>
<feature type="region of interest" description="Disordered" evidence="1">
    <location>
        <begin position="170"/>
        <end position="222"/>
    </location>
</feature>
<evidence type="ECO:0000256" key="1">
    <source>
        <dbReference type="SAM" id="MobiDB-lite"/>
    </source>
</evidence>
<evidence type="ECO:0000313" key="4">
    <source>
        <dbReference type="EMBL" id="CAL1141196.1"/>
    </source>
</evidence>
<evidence type="ECO:0000313" key="5">
    <source>
        <dbReference type="Proteomes" id="UP001152797"/>
    </source>
</evidence>
<dbReference type="EMBL" id="CAMXCT030001205">
    <property type="protein sequence ID" value="CAL4775133.1"/>
    <property type="molecule type" value="Genomic_DNA"/>
</dbReference>
<keyword evidence="2" id="KW-0472">Membrane</keyword>
<keyword evidence="2" id="KW-1133">Transmembrane helix</keyword>
<reference evidence="3" key="1">
    <citation type="submission" date="2022-10" db="EMBL/GenBank/DDBJ databases">
        <authorList>
            <person name="Chen Y."/>
            <person name="Dougan E. K."/>
            <person name="Chan C."/>
            <person name="Rhodes N."/>
            <person name="Thang M."/>
        </authorList>
    </citation>
    <scope>NUCLEOTIDE SEQUENCE</scope>
</reference>
<feature type="transmembrane region" description="Helical" evidence="2">
    <location>
        <begin position="12"/>
        <end position="36"/>
    </location>
</feature>
<keyword evidence="2" id="KW-0812">Transmembrane</keyword>
<name>A0A9P1CCM0_9DINO</name>
<reference evidence="4" key="2">
    <citation type="submission" date="2024-04" db="EMBL/GenBank/DDBJ databases">
        <authorList>
            <person name="Chen Y."/>
            <person name="Shah S."/>
            <person name="Dougan E. K."/>
            <person name="Thang M."/>
            <person name="Chan C."/>
        </authorList>
    </citation>
    <scope>NUCLEOTIDE SEQUENCE [LARGE SCALE GENOMIC DNA]</scope>
</reference>
<dbReference type="AlphaFoldDB" id="A0A9P1CCM0"/>
<protein>
    <submittedName>
        <fullName evidence="3">Uncharacterized protein</fullName>
    </submittedName>
</protein>
<dbReference type="Proteomes" id="UP001152797">
    <property type="component" value="Unassembled WGS sequence"/>
</dbReference>
<evidence type="ECO:0000313" key="3">
    <source>
        <dbReference type="EMBL" id="CAI3987821.1"/>
    </source>
</evidence>
<dbReference type="EMBL" id="CAMXCT010001205">
    <property type="protein sequence ID" value="CAI3987821.1"/>
    <property type="molecule type" value="Genomic_DNA"/>
</dbReference>
<proteinExistence type="predicted"/>
<gene>
    <name evidence="3" type="ORF">C1SCF055_LOCUS15065</name>
</gene>
<accession>A0A9P1CCM0</accession>
<dbReference type="EMBL" id="CAMXCT020001205">
    <property type="protein sequence ID" value="CAL1141196.1"/>
    <property type="molecule type" value="Genomic_DNA"/>
</dbReference>
<keyword evidence="5" id="KW-1185">Reference proteome</keyword>
<sequence>MKPQVDLALRRMAVMGVPKAFLQIIVLASFLSVPFWEQDLMEDLDLVEFFSGKARVSRLASWMGLRVRSYDIIYKPVTGDPGLPHQVLDAALLFTFDEAYDDSHKQFGPGGFGQGTGPGFQEAYCQKNNQKVDSFSELRHIVQNSPQGDDAEAELGEVLQQQLADLDEAKASPVVPDLNTEVGNPLELRVPSEPVENQGGKSSTDVPKDTNPGSQSIFDWGDLDEAELREHLSFSSDVSPSKFNSSL</sequence>
<feature type="compositionally biased region" description="Polar residues" evidence="1">
    <location>
        <begin position="199"/>
        <end position="217"/>
    </location>
</feature>
<organism evidence="3">
    <name type="scientific">Cladocopium goreaui</name>
    <dbReference type="NCBI Taxonomy" id="2562237"/>
    <lineage>
        <taxon>Eukaryota</taxon>
        <taxon>Sar</taxon>
        <taxon>Alveolata</taxon>
        <taxon>Dinophyceae</taxon>
        <taxon>Suessiales</taxon>
        <taxon>Symbiodiniaceae</taxon>
        <taxon>Cladocopium</taxon>
    </lineage>
</organism>